<dbReference type="EMBL" id="BQKM01000009">
    <property type="protein sequence ID" value="GJN54180.1"/>
    <property type="molecule type" value="Genomic_DNA"/>
</dbReference>
<feature type="domain" description="Phosphoribosyl-dephospho-CoA transferase MdcG N-terminal" evidence="5">
    <location>
        <begin position="8"/>
        <end position="79"/>
    </location>
</feature>
<keyword evidence="1 3" id="KW-0808">Transferase</keyword>
<evidence type="ECO:0000256" key="1">
    <source>
        <dbReference type="ARBA" id="ARBA00022679"/>
    </source>
</evidence>
<dbReference type="Pfam" id="PF10620">
    <property type="entry name" value="MdcG"/>
    <property type="match status" value="1"/>
</dbReference>
<dbReference type="Proteomes" id="UP001054892">
    <property type="component" value="Unassembled WGS sequence"/>
</dbReference>
<dbReference type="NCBIfam" id="TIGR03135">
    <property type="entry name" value="malonate_mdcG"/>
    <property type="match status" value="1"/>
</dbReference>
<dbReference type="GO" id="GO:0016779">
    <property type="term" value="F:nucleotidyltransferase activity"/>
    <property type="evidence" value="ECO:0007669"/>
    <property type="project" value="UniProtKB-UniRule"/>
</dbReference>
<reference evidence="6 8" key="1">
    <citation type="submission" date="2020-05" db="EMBL/GenBank/DDBJ databases">
        <title>Characterization of novel class B3 metallo-beta-lactamase from novel Pseudomonas species.</title>
        <authorList>
            <person name="Yamada K."/>
            <person name="Aoki K."/>
            <person name="Ishii Y."/>
        </authorList>
    </citation>
    <scope>NUCLEOTIDE SEQUENCE [LARGE SCALE GENOMIC DNA]</scope>
    <source>
        <strain evidence="6 8">TUM18999</strain>
        <strain evidence="7 9">TUM20286</strain>
    </source>
</reference>
<evidence type="ECO:0000313" key="6">
    <source>
        <dbReference type="EMBL" id="BCG27689.1"/>
    </source>
</evidence>
<evidence type="ECO:0000313" key="8">
    <source>
        <dbReference type="Proteomes" id="UP000509383"/>
    </source>
</evidence>
<dbReference type="InterPro" id="IPR049180">
    <property type="entry name" value="MdcG_C"/>
</dbReference>
<feature type="active site" evidence="3">
    <location>
        <position position="134"/>
    </location>
</feature>
<feature type="active site" evidence="3">
    <location>
        <position position="132"/>
    </location>
</feature>
<keyword evidence="2 3" id="KW-0548">Nucleotidyltransferase</keyword>
<comment type="function">
    <text evidence="3">Transfers 2'-(5-triphosphoribosyl)-3'-dephosphocoenzyme-A to the apo-[acyl-carrier-protein] of the malonate decarboxylase to yield holo-[acyl-carrier-protein].</text>
</comment>
<dbReference type="InterPro" id="IPR017557">
    <property type="entry name" value="Holo-ACP_synthase"/>
</dbReference>
<dbReference type="EC" id="2.7.7.66" evidence="3"/>
<dbReference type="KEGG" id="ptw:TUM18999_58800"/>
<name>A0A6J4EEB2_9PSED</name>
<gene>
    <name evidence="3 6" type="primary">mdcG</name>
    <name evidence="6" type="ORF">TUM18999_58800</name>
    <name evidence="7" type="ORF">TUM20286_39320</name>
</gene>
<evidence type="ECO:0000256" key="2">
    <source>
        <dbReference type="ARBA" id="ARBA00022695"/>
    </source>
</evidence>
<evidence type="ECO:0000313" key="9">
    <source>
        <dbReference type="Proteomes" id="UP001054892"/>
    </source>
</evidence>
<evidence type="ECO:0000313" key="7">
    <source>
        <dbReference type="EMBL" id="GJN54180.1"/>
    </source>
</evidence>
<accession>A0A6J4EEB2</accession>
<dbReference type="HAMAP" id="MF_00650">
    <property type="entry name" value="Malonate_MdcG"/>
    <property type="match status" value="1"/>
</dbReference>
<dbReference type="AlphaFoldDB" id="A0A6J4EEB2"/>
<organism evidence="6 8">
    <name type="scientific">Pseudomonas tohonis</name>
    <dbReference type="NCBI Taxonomy" id="2725477"/>
    <lineage>
        <taxon>Bacteria</taxon>
        <taxon>Pseudomonadati</taxon>
        <taxon>Pseudomonadota</taxon>
        <taxon>Gammaproteobacteria</taxon>
        <taxon>Pseudomonadales</taxon>
        <taxon>Pseudomonadaceae</taxon>
        <taxon>Pseudomonas</taxon>
    </lineage>
</organism>
<evidence type="ECO:0000259" key="5">
    <source>
        <dbReference type="Pfam" id="PF20866"/>
    </source>
</evidence>
<evidence type="ECO:0000259" key="4">
    <source>
        <dbReference type="Pfam" id="PF10620"/>
    </source>
</evidence>
<evidence type="ECO:0000256" key="3">
    <source>
        <dbReference type="HAMAP-Rule" id="MF_00650"/>
    </source>
</evidence>
<dbReference type="Pfam" id="PF20866">
    <property type="entry name" value="MdcG_N"/>
    <property type="match status" value="1"/>
</dbReference>
<sequence length="207" mass="22369">MLMDNPPHPHDLLWGLAPEQLPADAPSWARQALAAGQPVVVRRALCEPGLVAVGIRGASREQRLATLMPLAAIQRGISPHQLRPRTAGHWPALRALVEVAPLLEATGLPWGPTGSVGFELATGVPVLHAGSDLDLLLRTSGPFERPRARELLALLERTRCRIDLQLETPSGAIALREWAGDSRRVLLKCAEGARLVDNPWQALEHAA</sequence>
<feature type="domain" description="Phosphoribosyl-dephospho-CoA transferase MdcG C-terminal" evidence="4">
    <location>
        <begin position="87"/>
        <end position="199"/>
    </location>
</feature>
<dbReference type="Proteomes" id="UP000509383">
    <property type="component" value="Chromosome"/>
</dbReference>
<protein>
    <recommendedName>
        <fullName evidence="3">Phosphoribosyl-dephospho-CoA transferase</fullName>
        <ecNumber evidence="3">2.7.7.66</ecNumber>
    </recommendedName>
    <alternativeName>
        <fullName evidence="3">Malonate decarboxylase holo-[acyl-carrier-protein] synthase</fullName>
        <shortName evidence="3">Holo-ACP synthase</shortName>
    </alternativeName>
</protein>
<comment type="catalytic activity">
    <reaction evidence="3">
        <text>apo-[malonate decarboxylase ACP] + 2'-(5''-triphospho-alpha-D-ribosyl)-3'-dephospho-CoA = holo-[malonate decarboxylase ACP] + diphosphate</text>
        <dbReference type="Rhea" id="RHEA:42644"/>
        <dbReference type="Rhea" id="RHEA-COMP:10160"/>
        <dbReference type="Rhea" id="RHEA-COMP:10161"/>
        <dbReference type="ChEBI" id="CHEBI:29999"/>
        <dbReference type="ChEBI" id="CHEBI:33019"/>
        <dbReference type="ChEBI" id="CHEBI:61378"/>
        <dbReference type="ChEBI" id="CHEBI:82683"/>
        <dbReference type="EC" id="2.7.7.66"/>
    </reaction>
</comment>
<dbReference type="EMBL" id="AP023189">
    <property type="protein sequence ID" value="BCG27689.1"/>
    <property type="molecule type" value="Genomic_DNA"/>
</dbReference>
<dbReference type="NCBIfam" id="NF002332">
    <property type="entry name" value="PRK01293.1"/>
    <property type="match status" value="1"/>
</dbReference>
<dbReference type="InterPro" id="IPR048903">
    <property type="entry name" value="MdcG_N"/>
</dbReference>
<proteinExistence type="inferred from homology"/>
<keyword evidence="9" id="KW-1185">Reference proteome</keyword>
<comment type="similarity">
    <text evidence="3">Belongs to the MdcG family.</text>
</comment>